<dbReference type="Proteomes" id="UP000002514">
    <property type="component" value="Chromosome"/>
</dbReference>
<proteinExistence type="predicted"/>
<gene>
    <name evidence="1" type="ordered locus">plu3478</name>
</gene>
<organism evidence="1 2">
    <name type="scientific">Photorhabdus laumondii subsp. laumondii (strain DSM 15139 / CIP 105565 / TT01)</name>
    <name type="common">Photorhabdus luminescens subsp. laumondii</name>
    <dbReference type="NCBI Taxonomy" id="243265"/>
    <lineage>
        <taxon>Bacteria</taxon>
        <taxon>Pseudomonadati</taxon>
        <taxon>Pseudomonadota</taxon>
        <taxon>Gammaproteobacteria</taxon>
        <taxon>Enterobacterales</taxon>
        <taxon>Morganellaceae</taxon>
        <taxon>Photorhabdus</taxon>
    </lineage>
</organism>
<dbReference type="EMBL" id="BX571870">
    <property type="protein sequence ID" value="CAE15851.1"/>
    <property type="molecule type" value="Genomic_DNA"/>
</dbReference>
<evidence type="ECO:0000313" key="1">
    <source>
        <dbReference type="EMBL" id="CAE15851.1"/>
    </source>
</evidence>
<name>Q7N1J5_PHOLL</name>
<protein>
    <submittedName>
        <fullName evidence="1">Photorhabdus luminescens subsp. laumondii TTO1 complete genome segment 12/17</fullName>
    </submittedName>
</protein>
<sequence>MINDKYHSEVMVLINVSNRPMNWPNLIFCISLHIRTVVRLVNVRVFPRRPLIHAVSKKPGKKNRNASTASVFVPFPPLAGESWCWLIFPVPLSGKYSCYMW</sequence>
<keyword evidence="2" id="KW-1185">Reference proteome</keyword>
<reference evidence="2" key="1">
    <citation type="journal article" date="2003" name="Nat. Biotechnol.">
        <title>The genome sequence of the entomopathogenic bacterium Photorhabdus luminescens.</title>
        <authorList>
            <person name="Duchaud E."/>
            <person name="Rusniok C."/>
            <person name="Frangeul L."/>
            <person name="Buchrieser C."/>
            <person name="Givaudan A."/>
            <person name="Taourit S."/>
            <person name="Bocs S."/>
            <person name="Boursaux-Eude C."/>
            <person name="Chandler M."/>
            <person name="Charles J.-F."/>
            <person name="Dassa E."/>
            <person name="Derose R."/>
            <person name="Derzelle S."/>
            <person name="Freyssinet G."/>
            <person name="Gaudriault S."/>
            <person name="Medigue C."/>
            <person name="Lanois A."/>
            <person name="Powell K."/>
            <person name="Siguier P."/>
            <person name="Vincent R."/>
            <person name="Wingate V."/>
            <person name="Zouine M."/>
            <person name="Glaser P."/>
            <person name="Boemare N."/>
            <person name="Danchin A."/>
            <person name="Kunst F."/>
        </authorList>
    </citation>
    <scope>NUCLEOTIDE SEQUENCE [LARGE SCALE GENOMIC DNA]</scope>
    <source>
        <strain evidence="2">DSM 15139 / CIP 105565 / TT01</strain>
    </source>
</reference>
<evidence type="ECO:0000313" key="2">
    <source>
        <dbReference type="Proteomes" id="UP000002514"/>
    </source>
</evidence>
<accession>Q7N1J5</accession>
<dbReference type="HOGENOM" id="CLU_2288924_0_0_6"/>
<dbReference type="KEGG" id="plu:plu3478"/>
<dbReference type="AlphaFoldDB" id="Q7N1J5"/>